<dbReference type="InterPro" id="IPR011004">
    <property type="entry name" value="Trimer_LpxA-like_sf"/>
</dbReference>
<accession>A0AB35ZG84</accession>
<gene>
    <name evidence="3" type="ORF">F7D62_11460</name>
</gene>
<sequence>MQKVIYYINFLRFWLLYKYMKCSQFKSLFDADLYRWQHEMNLATSGYYAQFVFLLTKRKDFRNIYYLRCPNFPKSLKFLCRENVQLELASHNEDNYIEGGALYFEHSFSTIIRAKYVGKGCIFRQNSTIGTKATDKPLDAPVIKEYVDFGANVVCIGSITIGANAVIGAGSVVVKNVPDNAIVVGNPARIIGYNDKKRHNENYYNS</sequence>
<dbReference type="EMBL" id="VZBT01000082">
    <property type="protein sequence ID" value="MQO04709.1"/>
    <property type="molecule type" value="Genomic_DNA"/>
</dbReference>
<dbReference type="CDD" id="cd03354">
    <property type="entry name" value="LbH_SAT"/>
    <property type="match status" value="1"/>
</dbReference>
<dbReference type="PANTHER" id="PTHR42811">
    <property type="entry name" value="SERINE ACETYLTRANSFERASE"/>
    <property type="match status" value="1"/>
</dbReference>
<evidence type="ECO:0000256" key="2">
    <source>
        <dbReference type="ARBA" id="ARBA00023315"/>
    </source>
</evidence>
<dbReference type="GO" id="GO:0016746">
    <property type="term" value="F:acyltransferase activity"/>
    <property type="evidence" value="ECO:0007669"/>
    <property type="project" value="UniProtKB-KW"/>
</dbReference>
<evidence type="ECO:0000256" key="1">
    <source>
        <dbReference type="ARBA" id="ARBA00022679"/>
    </source>
</evidence>
<organism evidence="3 4">
    <name type="scientific">Segatella copri</name>
    <dbReference type="NCBI Taxonomy" id="165179"/>
    <lineage>
        <taxon>Bacteria</taxon>
        <taxon>Pseudomonadati</taxon>
        <taxon>Bacteroidota</taxon>
        <taxon>Bacteroidia</taxon>
        <taxon>Bacteroidales</taxon>
        <taxon>Prevotellaceae</taxon>
        <taxon>Segatella</taxon>
    </lineage>
</organism>
<dbReference type="Proteomes" id="UP000390763">
    <property type="component" value="Unassembled WGS sequence"/>
</dbReference>
<dbReference type="SUPFAM" id="SSF51161">
    <property type="entry name" value="Trimeric LpxA-like enzymes"/>
    <property type="match status" value="1"/>
</dbReference>
<proteinExistence type="predicted"/>
<reference evidence="4" key="1">
    <citation type="submission" date="2019-09" db="EMBL/GenBank/DDBJ databases">
        <title>Distinct polysaccharide growth profiles of human intestinal Prevotella copri isolates.</title>
        <authorList>
            <person name="Fehlner-Peach H."/>
            <person name="Magnabosco C."/>
            <person name="Raghavan V."/>
            <person name="Scher J.U."/>
            <person name="Tett A."/>
            <person name="Cox L.M."/>
            <person name="Gottsegen C."/>
            <person name="Watters A."/>
            <person name="Wiltshire- Gordon J.D."/>
            <person name="Segata N."/>
            <person name="Bonneau R."/>
            <person name="Littman D.R."/>
        </authorList>
    </citation>
    <scope>NUCLEOTIDE SEQUENCE [LARGE SCALE GENOMIC DNA]</scope>
    <source>
        <strain evidence="4">iAK279</strain>
    </source>
</reference>
<dbReference type="AlphaFoldDB" id="A0AB35ZG84"/>
<dbReference type="Gene3D" id="2.160.10.10">
    <property type="entry name" value="Hexapeptide repeat proteins"/>
    <property type="match status" value="1"/>
</dbReference>
<evidence type="ECO:0000313" key="4">
    <source>
        <dbReference type="Proteomes" id="UP000390763"/>
    </source>
</evidence>
<name>A0AB35ZG84_9BACT</name>
<keyword evidence="2" id="KW-0012">Acyltransferase</keyword>
<comment type="caution">
    <text evidence="3">The sequence shown here is derived from an EMBL/GenBank/DDBJ whole genome shotgun (WGS) entry which is preliminary data.</text>
</comment>
<dbReference type="RefSeq" id="WP_153093949.1">
    <property type="nucleotide sequence ID" value="NZ_JAPDUO010000006.1"/>
</dbReference>
<keyword evidence="1" id="KW-0808">Transferase</keyword>
<dbReference type="InterPro" id="IPR045304">
    <property type="entry name" value="LbH_SAT"/>
</dbReference>
<evidence type="ECO:0000313" key="3">
    <source>
        <dbReference type="EMBL" id="MQO04709.1"/>
    </source>
</evidence>
<protein>
    <submittedName>
        <fullName evidence="3">Serine acetyltransferase</fullName>
    </submittedName>
</protein>